<feature type="region of interest" description="Disordered" evidence="1">
    <location>
        <begin position="271"/>
        <end position="339"/>
    </location>
</feature>
<name>A0A445D9N8_ARAHY</name>
<protein>
    <recommendedName>
        <fullName evidence="2">DUF4283 domain-containing protein</fullName>
    </recommendedName>
</protein>
<dbReference type="InterPro" id="IPR040256">
    <property type="entry name" value="At4g02000-like"/>
</dbReference>
<dbReference type="Proteomes" id="UP000289738">
    <property type="component" value="Chromosome A05"/>
</dbReference>
<evidence type="ECO:0000313" key="4">
    <source>
        <dbReference type="Proteomes" id="UP000289738"/>
    </source>
</evidence>
<dbReference type="STRING" id="3818.A0A445D9N8"/>
<feature type="compositionally biased region" description="Basic and acidic residues" evidence="1">
    <location>
        <begin position="1"/>
        <end position="11"/>
    </location>
</feature>
<reference evidence="3 4" key="1">
    <citation type="submission" date="2019-01" db="EMBL/GenBank/DDBJ databases">
        <title>Sequencing of cultivated peanut Arachis hypogaea provides insights into genome evolution and oil improvement.</title>
        <authorList>
            <person name="Chen X."/>
        </authorList>
    </citation>
    <scope>NUCLEOTIDE SEQUENCE [LARGE SCALE GENOMIC DNA]</scope>
    <source>
        <strain evidence="4">cv. Fuhuasheng</strain>
        <tissue evidence="3">Leaves</tissue>
    </source>
</reference>
<comment type="caution">
    <text evidence="3">The sequence shown here is derived from an EMBL/GenBank/DDBJ whole genome shotgun (WGS) entry which is preliminary data.</text>
</comment>
<dbReference type="EMBL" id="SDMP01000005">
    <property type="protein sequence ID" value="RYR59887.1"/>
    <property type="molecule type" value="Genomic_DNA"/>
</dbReference>
<dbReference type="InterPro" id="IPR025558">
    <property type="entry name" value="DUF4283"/>
</dbReference>
<gene>
    <name evidence="3" type="ORF">Ahy_A05g025842</name>
</gene>
<feature type="compositionally biased region" description="Low complexity" evidence="1">
    <location>
        <begin position="325"/>
        <end position="334"/>
    </location>
</feature>
<proteinExistence type="predicted"/>
<dbReference type="PANTHER" id="PTHR31286">
    <property type="entry name" value="GLYCINE-RICH CELL WALL STRUCTURAL PROTEIN 1.8-LIKE"/>
    <property type="match status" value="1"/>
</dbReference>
<feature type="compositionally biased region" description="Polar residues" evidence="1">
    <location>
        <begin position="275"/>
        <end position="288"/>
    </location>
</feature>
<dbReference type="Pfam" id="PF14111">
    <property type="entry name" value="DUF4283"/>
    <property type="match status" value="1"/>
</dbReference>
<evidence type="ECO:0000313" key="3">
    <source>
        <dbReference type="EMBL" id="RYR59887.1"/>
    </source>
</evidence>
<dbReference type="AlphaFoldDB" id="A0A445D9N8"/>
<keyword evidence="4" id="KW-1185">Reference proteome</keyword>
<sequence length="476" mass="54964">MITKVSYKESLLKPVGPSVKGKDLVADPIDEDEPNPEDKWCKTTENDDQVEKPFDPCPNIPISKDEFDEWYKPWHAALMVKVMDKLVGLGFMEQPLRRDWAKKCKINVIDMDRDYFFVHFADEGDYNHALMEGPWMIAGHYLIVQRWRPFFLSSEKKVRKVTVWIRIPNLSIELYNHRFLWRVGSTIGHMLKIDRTTSIHSRGYFACICVEIDLRKQLVPRISVFGEVLNIEYKSLHQICFSCEKYGHRLDHYNETPVEEPVSQVNADGEEENINSDNQNHVDSTDQNGKSHDSHNQSVSSNNQDPPCFGPWMMVKRPLRRKNDNNNPNNPGSNQRHDSFYNHRSINEEDNQGKKHGSRFNALHEKSALITLEGEPHAEGKSSSITNNWASPNKVQKEKANSQPIQKKVLKQGAGKNPQMGKKPLFNKVGLAQNEKLVKSMPLPSLPPVRWQLLRMFPSLLLNLKILKLKIWRVSL</sequence>
<organism evidence="3 4">
    <name type="scientific">Arachis hypogaea</name>
    <name type="common">Peanut</name>
    <dbReference type="NCBI Taxonomy" id="3818"/>
    <lineage>
        <taxon>Eukaryota</taxon>
        <taxon>Viridiplantae</taxon>
        <taxon>Streptophyta</taxon>
        <taxon>Embryophyta</taxon>
        <taxon>Tracheophyta</taxon>
        <taxon>Spermatophyta</taxon>
        <taxon>Magnoliopsida</taxon>
        <taxon>eudicotyledons</taxon>
        <taxon>Gunneridae</taxon>
        <taxon>Pentapetalae</taxon>
        <taxon>rosids</taxon>
        <taxon>fabids</taxon>
        <taxon>Fabales</taxon>
        <taxon>Fabaceae</taxon>
        <taxon>Papilionoideae</taxon>
        <taxon>50 kb inversion clade</taxon>
        <taxon>dalbergioids sensu lato</taxon>
        <taxon>Dalbergieae</taxon>
        <taxon>Pterocarpus clade</taxon>
        <taxon>Arachis</taxon>
    </lineage>
</organism>
<evidence type="ECO:0000259" key="2">
    <source>
        <dbReference type="Pfam" id="PF14111"/>
    </source>
</evidence>
<feature type="region of interest" description="Disordered" evidence="1">
    <location>
        <begin position="1"/>
        <end position="43"/>
    </location>
</feature>
<dbReference type="PANTHER" id="PTHR31286:SF99">
    <property type="entry name" value="DUF4283 DOMAIN-CONTAINING PROTEIN"/>
    <property type="match status" value="1"/>
</dbReference>
<evidence type="ECO:0000256" key="1">
    <source>
        <dbReference type="SAM" id="MobiDB-lite"/>
    </source>
</evidence>
<accession>A0A445D9N8</accession>
<feature type="domain" description="DUF4283" evidence="2">
    <location>
        <begin position="74"/>
        <end position="151"/>
    </location>
</feature>
<feature type="compositionally biased region" description="Polar residues" evidence="1">
    <location>
        <begin position="296"/>
        <end position="305"/>
    </location>
</feature>